<feature type="compositionally biased region" description="Polar residues" evidence="2">
    <location>
        <begin position="86"/>
        <end position="96"/>
    </location>
</feature>
<proteinExistence type="predicted"/>
<evidence type="ECO:0000256" key="1">
    <source>
        <dbReference type="SAM" id="Coils"/>
    </source>
</evidence>
<accession>A0A409WVY3</accession>
<dbReference type="InParanoid" id="A0A409WVY3"/>
<feature type="coiled-coil region" evidence="1">
    <location>
        <begin position="576"/>
        <end position="603"/>
    </location>
</feature>
<feature type="region of interest" description="Disordered" evidence="2">
    <location>
        <begin position="17"/>
        <end position="197"/>
    </location>
</feature>
<evidence type="ECO:0000256" key="2">
    <source>
        <dbReference type="SAM" id="MobiDB-lite"/>
    </source>
</evidence>
<feature type="region of interest" description="Disordered" evidence="2">
    <location>
        <begin position="335"/>
        <end position="357"/>
    </location>
</feature>
<evidence type="ECO:0000313" key="3">
    <source>
        <dbReference type="EMBL" id="PPQ82631.1"/>
    </source>
</evidence>
<sequence length="604" mass="64588">MLEELLFDVVALASKIGTESATEDSGPESHSTPDDGENVGKFLSQFLKDNPLPDGVKPLSEEPENAPPTTLNNEGEPSGDDAAEHFNSSGTPNVSEYRQGHSPEHGLTVLSGPSHISPPCAQPLSSPCITQTTHNPPLSQSHANDGTLHILTGCHTKPSISPHTYSAGRLGPVSPQGIVRPTENPRQSPCQPASGLSNALGLIDQSLSESDQSASGVLGSKATHNLVHSTAEPRQLDKQSPTSHSELTLPSRESICLQAHAPFPDQHVYDVNAHPHLSILQAEPPASRASTYPPSLAQSHPDDGSELEAQNPLRSQQSTNHDLETILKFLDHHSSAQERAGSSVERNVEDDHPGSRVVESDFSNVIAFLGQQGLRPRAAASGARENRRSPKTTPQDITSGFSDVITFIQQQSLRPRDPKPAVVEKHEAPVLDKLPSSRASSALQEPAPNALGQDDHLRQGNKPSSDSLPADRSNHKLVDAIVHYAQMEEARASLPGAPSLPLSISAFQPTVKDIAPLLNTMQPRGIDWSSTHSGPSSILGLNPPLIAGELMDCQMAIENISPPSYSSAAFSLAAIERQHELDLQAANDALKATKERIQRILRKT</sequence>
<feature type="compositionally biased region" description="Polar residues" evidence="2">
    <location>
        <begin position="184"/>
        <end position="197"/>
    </location>
</feature>
<dbReference type="Proteomes" id="UP000284706">
    <property type="component" value="Unassembled WGS sequence"/>
</dbReference>
<feature type="compositionally biased region" description="Polar residues" evidence="2">
    <location>
        <begin position="123"/>
        <end position="144"/>
    </location>
</feature>
<gene>
    <name evidence="3" type="ORF">CVT26_001387</name>
</gene>
<keyword evidence="4" id="KW-1185">Reference proteome</keyword>
<dbReference type="AlphaFoldDB" id="A0A409WVY3"/>
<feature type="region of interest" description="Disordered" evidence="2">
    <location>
        <begin position="374"/>
        <end position="473"/>
    </location>
</feature>
<feature type="compositionally biased region" description="Basic and acidic residues" evidence="2">
    <location>
        <begin position="414"/>
        <end position="430"/>
    </location>
</feature>
<name>A0A409WVY3_9AGAR</name>
<feature type="compositionally biased region" description="Polar residues" evidence="2">
    <location>
        <begin position="288"/>
        <end position="298"/>
    </location>
</feature>
<feature type="region of interest" description="Disordered" evidence="2">
    <location>
        <begin position="285"/>
        <end position="318"/>
    </location>
</feature>
<evidence type="ECO:0000313" key="4">
    <source>
        <dbReference type="Proteomes" id="UP000284706"/>
    </source>
</evidence>
<comment type="caution">
    <text evidence="3">The sequence shown here is derived from an EMBL/GenBank/DDBJ whole genome shotgun (WGS) entry which is preliminary data.</text>
</comment>
<reference evidence="3 4" key="1">
    <citation type="journal article" date="2018" name="Evol. Lett.">
        <title>Horizontal gene cluster transfer increased hallucinogenic mushroom diversity.</title>
        <authorList>
            <person name="Reynolds H.T."/>
            <person name="Vijayakumar V."/>
            <person name="Gluck-Thaler E."/>
            <person name="Korotkin H.B."/>
            <person name="Matheny P.B."/>
            <person name="Slot J.C."/>
        </authorList>
    </citation>
    <scope>NUCLEOTIDE SEQUENCE [LARGE SCALE GENOMIC DNA]</scope>
    <source>
        <strain evidence="3 4">SRW20</strain>
    </source>
</reference>
<keyword evidence="1" id="KW-0175">Coiled coil</keyword>
<organism evidence="3 4">
    <name type="scientific">Gymnopilus dilepis</name>
    <dbReference type="NCBI Taxonomy" id="231916"/>
    <lineage>
        <taxon>Eukaryota</taxon>
        <taxon>Fungi</taxon>
        <taxon>Dikarya</taxon>
        <taxon>Basidiomycota</taxon>
        <taxon>Agaricomycotina</taxon>
        <taxon>Agaricomycetes</taxon>
        <taxon>Agaricomycetidae</taxon>
        <taxon>Agaricales</taxon>
        <taxon>Agaricineae</taxon>
        <taxon>Hymenogastraceae</taxon>
        <taxon>Gymnopilus</taxon>
    </lineage>
</organism>
<protein>
    <submittedName>
        <fullName evidence="3">Uncharacterized protein</fullName>
    </submittedName>
</protein>
<feature type="compositionally biased region" description="Polar residues" evidence="2">
    <location>
        <begin position="391"/>
        <end position="413"/>
    </location>
</feature>
<dbReference type="EMBL" id="NHYE01004724">
    <property type="protein sequence ID" value="PPQ82631.1"/>
    <property type="molecule type" value="Genomic_DNA"/>
</dbReference>